<name>A0A5J5IVJ9_9MICO</name>
<evidence type="ECO:0000313" key="3">
    <source>
        <dbReference type="Proteomes" id="UP000327039"/>
    </source>
</evidence>
<protein>
    <recommendedName>
        <fullName evidence="1">AbiTii domain-containing protein</fullName>
    </recommendedName>
</protein>
<organism evidence="2 3">
    <name type="scientific">Microbacterium radiodurans</name>
    <dbReference type="NCBI Taxonomy" id="661398"/>
    <lineage>
        <taxon>Bacteria</taxon>
        <taxon>Bacillati</taxon>
        <taxon>Actinomycetota</taxon>
        <taxon>Actinomycetes</taxon>
        <taxon>Micrococcales</taxon>
        <taxon>Microbacteriaceae</taxon>
        <taxon>Microbacterium</taxon>
    </lineage>
</organism>
<comment type="caution">
    <text evidence="2">The sequence shown here is derived from an EMBL/GenBank/DDBJ whole genome shotgun (WGS) entry which is preliminary data.</text>
</comment>
<proteinExistence type="predicted"/>
<gene>
    <name evidence="2" type="ORF">F6B42_01960</name>
</gene>
<feature type="domain" description="AbiTii" evidence="1">
    <location>
        <begin position="3"/>
        <end position="169"/>
    </location>
</feature>
<evidence type="ECO:0000259" key="1">
    <source>
        <dbReference type="Pfam" id="PF18864"/>
    </source>
</evidence>
<dbReference type="AlphaFoldDB" id="A0A5J5IVJ9"/>
<dbReference type="Pfam" id="PF18864">
    <property type="entry name" value="AbiTii"/>
    <property type="match status" value="1"/>
</dbReference>
<dbReference type="EMBL" id="VYRZ01000001">
    <property type="protein sequence ID" value="KAA9089276.1"/>
    <property type="molecule type" value="Genomic_DNA"/>
</dbReference>
<dbReference type="Proteomes" id="UP000327039">
    <property type="component" value="Unassembled WGS sequence"/>
</dbReference>
<evidence type="ECO:0000313" key="2">
    <source>
        <dbReference type="EMBL" id="KAA9089276.1"/>
    </source>
</evidence>
<accession>A0A5J5IVJ9</accession>
<dbReference type="RefSeq" id="WP_150417908.1">
    <property type="nucleotide sequence ID" value="NZ_VYRZ01000001.1"/>
</dbReference>
<reference evidence="3" key="1">
    <citation type="submission" date="2019-09" db="EMBL/GenBank/DDBJ databases">
        <title>Mumia zhuanghuii sp. nov. isolated from the intestinal contents of plateau pika (Ochotona curzoniae) in the Qinghai-Tibet plateau of China.</title>
        <authorList>
            <person name="Tian Z."/>
        </authorList>
    </citation>
    <scope>NUCLEOTIDE SEQUENCE [LARGE SCALE GENOMIC DNA]</scope>
    <source>
        <strain evidence="3">DSM 25564</strain>
    </source>
</reference>
<dbReference type="OrthoDB" id="4157938at2"/>
<sequence length="275" mass="28970">MGLLDDVVSGAASDAVTTPDLLRQVHALAQHLDSTELRSWARAELSGYLPEHRLPMYRGPFSLPVGDLDEVLELELRGPLTEISQIADLAGRRGVDDGAETANVARYRDRVGAGIEPRIALMRLCSESRVVPAPLLRSVDESVRNRILELALDLRAVAQRTADGLTVSAAALAFIMDGALGFGLAGAAVDVAEDDADGTDAAALRDELTAVLADAFRAAEAAHVVLADETSAAKRNSVQRLANAVRAGRIPAAPGIPADDAADRVVDIAAHHLGW</sequence>
<dbReference type="InterPro" id="IPR041304">
    <property type="entry name" value="AbiTii"/>
</dbReference>
<keyword evidence="3" id="KW-1185">Reference proteome</keyword>